<sequence>MIKILLLGKGIQNVQQQNIISAGTMWFQNCSRLSPSPRKRVTFDSIFTTYEHVLVHESTDSLRGENEAFEKEEEEILKTLSQHDSLSEDDTSVISSVASYPPNHRHHDARDSVDEIEEEYRDSDLDDSEDYDDEDDREDYDIDAQEMWLNQF</sequence>
<dbReference type="Proteomes" id="UP000594638">
    <property type="component" value="Unassembled WGS sequence"/>
</dbReference>
<gene>
    <name evidence="2" type="ORF">OLEA9_A091567</name>
</gene>
<dbReference type="OrthoDB" id="1925835at2759"/>
<feature type="compositionally biased region" description="Acidic residues" evidence="1">
    <location>
        <begin position="114"/>
        <end position="144"/>
    </location>
</feature>
<proteinExistence type="predicted"/>
<dbReference type="AlphaFoldDB" id="A0A8S0RJK5"/>
<keyword evidence="3" id="KW-1185">Reference proteome</keyword>
<accession>A0A8S0RJK5</accession>
<name>A0A8S0RJK5_OLEEU</name>
<comment type="caution">
    <text evidence="2">The sequence shown here is derived from an EMBL/GenBank/DDBJ whole genome shotgun (WGS) entry which is preliminary data.</text>
</comment>
<dbReference type="Gramene" id="OE9A091567T1">
    <property type="protein sequence ID" value="OE9A091567C1"/>
    <property type="gene ID" value="OE9A091567"/>
</dbReference>
<protein>
    <submittedName>
        <fullName evidence="2">Uncharacterized protein</fullName>
    </submittedName>
</protein>
<evidence type="ECO:0000313" key="2">
    <source>
        <dbReference type="EMBL" id="CAA2979426.1"/>
    </source>
</evidence>
<evidence type="ECO:0000256" key="1">
    <source>
        <dbReference type="SAM" id="MobiDB-lite"/>
    </source>
</evidence>
<dbReference type="EMBL" id="CACTIH010003629">
    <property type="protein sequence ID" value="CAA2979426.1"/>
    <property type="molecule type" value="Genomic_DNA"/>
</dbReference>
<evidence type="ECO:0000313" key="3">
    <source>
        <dbReference type="Proteomes" id="UP000594638"/>
    </source>
</evidence>
<feature type="region of interest" description="Disordered" evidence="1">
    <location>
        <begin position="61"/>
        <end position="152"/>
    </location>
</feature>
<reference evidence="2 3" key="1">
    <citation type="submission" date="2019-12" db="EMBL/GenBank/DDBJ databases">
        <authorList>
            <person name="Alioto T."/>
            <person name="Alioto T."/>
            <person name="Gomez Garrido J."/>
        </authorList>
    </citation>
    <scope>NUCLEOTIDE SEQUENCE [LARGE SCALE GENOMIC DNA]</scope>
</reference>
<organism evidence="2 3">
    <name type="scientific">Olea europaea subsp. europaea</name>
    <dbReference type="NCBI Taxonomy" id="158383"/>
    <lineage>
        <taxon>Eukaryota</taxon>
        <taxon>Viridiplantae</taxon>
        <taxon>Streptophyta</taxon>
        <taxon>Embryophyta</taxon>
        <taxon>Tracheophyta</taxon>
        <taxon>Spermatophyta</taxon>
        <taxon>Magnoliopsida</taxon>
        <taxon>eudicotyledons</taxon>
        <taxon>Gunneridae</taxon>
        <taxon>Pentapetalae</taxon>
        <taxon>asterids</taxon>
        <taxon>lamiids</taxon>
        <taxon>Lamiales</taxon>
        <taxon>Oleaceae</taxon>
        <taxon>Oleeae</taxon>
        <taxon>Olea</taxon>
    </lineage>
</organism>